<dbReference type="Proteomes" id="UP000268093">
    <property type="component" value="Unassembled WGS sequence"/>
</dbReference>
<dbReference type="AlphaFoldDB" id="A0A433B5X1"/>
<evidence type="ECO:0000313" key="1">
    <source>
        <dbReference type="EMBL" id="RUP10407.1"/>
    </source>
</evidence>
<protein>
    <recommendedName>
        <fullName evidence="3">Ricin B lectin domain-containing protein</fullName>
    </recommendedName>
</protein>
<dbReference type="OrthoDB" id="9895617at2759"/>
<sequence length="102" mass="11664">MNMGTNRTSDKHVCTLDLCRRDLVNGTQIIQWQQKSATEAANQQWLLTVDSYIFKRSYPDVLTAPSEIAADIDDAKVRLLQKKAGEHSEQHWLLSHLWQAQG</sequence>
<comment type="caution">
    <text evidence="1">The sequence shown here is derived from an EMBL/GenBank/DDBJ whole genome shotgun (WGS) entry which is preliminary data.</text>
</comment>
<reference evidence="1 2" key="1">
    <citation type="journal article" date="2018" name="New Phytol.">
        <title>Phylogenomics of Endogonaceae and evolution of mycorrhizas within Mucoromycota.</title>
        <authorList>
            <person name="Chang Y."/>
            <person name="Desiro A."/>
            <person name="Na H."/>
            <person name="Sandor L."/>
            <person name="Lipzen A."/>
            <person name="Clum A."/>
            <person name="Barry K."/>
            <person name="Grigoriev I.V."/>
            <person name="Martin F.M."/>
            <person name="Stajich J.E."/>
            <person name="Smith M.E."/>
            <person name="Bonito G."/>
            <person name="Spatafora J.W."/>
        </authorList>
    </citation>
    <scope>NUCLEOTIDE SEQUENCE [LARGE SCALE GENOMIC DNA]</scope>
    <source>
        <strain evidence="1 2">GMNB39</strain>
    </source>
</reference>
<dbReference type="InterPro" id="IPR035992">
    <property type="entry name" value="Ricin_B-like_lectins"/>
</dbReference>
<evidence type="ECO:0000313" key="2">
    <source>
        <dbReference type="Proteomes" id="UP000268093"/>
    </source>
</evidence>
<dbReference type="EMBL" id="RBNI01016295">
    <property type="protein sequence ID" value="RUP10407.1"/>
    <property type="molecule type" value="Genomic_DNA"/>
</dbReference>
<dbReference type="SUPFAM" id="SSF50370">
    <property type="entry name" value="Ricin B-like lectins"/>
    <property type="match status" value="1"/>
</dbReference>
<proteinExistence type="predicted"/>
<keyword evidence="2" id="KW-1185">Reference proteome</keyword>
<gene>
    <name evidence="1" type="ORF">BC936DRAFT_140028</name>
</gene>
<organism evidence="1 2">
    <name type="scientific">Jimgerdemannia flammicorona</name>
    <dbReference type="NCBI Taxonomy" id="994334"/>
    <lineage>
        <taxon>Eukaryota</taxon>
        <taxon>Fungi</taxon>
        <taxon>Fungi incertae sedis</taxon>
        <taxon>Mucoromycota</taxon>
        <taxon>Mucoromycotina</taxon>
        <taxon>Endogonomycetes</taxon>
        <taxon>Endogonales</taxon>
        <taxon>Endogonaceae</taxon>
        <taxon>Jimgerdemannia</taxon>
    </lineage>
</organism>
<accession>A0A433B5X1</accession>
<evidence type="ECO:0008006" key="3">
    <source>
        <dbReference type="Google" id="ProtNLM"/>
    </source>
</evidence>
<dbReference type="Gene3D" id="2.80.10.50">
    <property type="match status" value="1"/>
</dbReference>
<name>A0A433B5X1_9FUNG</name>